<evidence type="ECO:0000256" key="3">
    <source>
        <dbReference type="ARBA" id="ARBA00022764"/>
    </source>
</evidence>
<evidence type="ECO:0000256" key="8">
    <source>
        <dbReference type="ARBA" id="ARBA00031484"/>
    </source>
</evidence>
<keyword evidence="6 9" id="KW-0413">Isomerase</keyword>
<evidence type="ECO:0000313" key="12">
    <source>
        <dbReference type="Proteomes" id="UP001528040"/>
    </source>
</evidence>
<dbReference type="RefSeq" id="WP_271054181.1">
    <property type="nucleotide sequence ID" value="NZ_JAQIIO010000004.1"/>
</dbReference>
<dbReference type="Gene3D" id="1.10.4030.10">
    <property type="entry name" value="Porin chaperone SurA, peptide-binding domain"/>
    <property type="match status" value="1"/>
</dbReference>
<evidence type="ECO:0000256" key="2">
    <source>
        <dbReference type="ARBA" id="ARBA00022729"/>
    </source>
</evidence>
<evidence type="ECO:0000256" key="9">
    <source>
        <dbReference type="PROSITE-ProRule" id="PRU00278"/>
    </source>
</evidence>
<reference evidence="11 12" key="1">
    <citation type="submission" date="2023-01" db="EMBL/GenBank/DDBJ databases">
        <authorList>
            <person name="Yoon J.-W."/>
        </authorList>
    </citation>
    <scope>NUCLEOTIDE SEQUENCE [LARGE SCALE GENOMIC DNA]</scope>
    <source>
        <strain evidence="11 12">KMU-50</strain>
    </source>
</reference>
<sequence>MSRPKMTQVFDTALHRAPKAFKHSLTRFAFSAGLAVLATALPVLTHGGSPAMAQGLFEPVVKVNDRAITAYELSQRVAYLTLLRAPGDPNKLAKEQLITEALQRDEAKRVEIALSPEELKEGMEEFTQRFQLTLEKFEQALAQGGVEIGTFRDFVEAGLLWRKIVREKFRRQVRITEADIDRQLELSQPGAGVRVLLSEIILPAHTPEAQRASSARSIELAEITTLPAFAAAARSYSVAPSKGRSGRLDWVELSNLPPALAAQVLPLAPGAVTDPLPVQNGIALFQMRAIEETDAPAPTDVNVDYATYLIPGGNTETAHASAAAIRSRVDSCDDLYPFADGQPEEQLVRETKLVTDISQSYAIELAKLDPGESSIALTSASGQNLVFLMLCGRSRILPEEVNREDVRLQLQNQRLASFSKGFLEELHAEAFIKELAQ</sequence>
<dbReference type="InterPro" id="IPR015391">
    <property type="entry name" value="SurA_N"/>
</dbReference>
<gene>
    <name evidence="11" type="ORF">O2N63_10330</name>
</gene>
<dbReference type="Pfam" id="PF09312">
    <property type="entry name" value="SurA_N"/>
    <property type="match status" value="1"/>
</dbReference>
<dbReference type="InterPro" id="IPR050280">
    <property type="entry name" value="OMP_Chaperone_SurA"/>
</dbReference>
<dbReference type="GO" id="GO:0016853">
    <property type="term" value="F:isomerase activity"/>
    <property type="evidence" value="ECO:0007669"/>
    <property type="project" value="UniProtKB-KW"/>
</dbReference>
<keyword evidence="5" id="KW-0143">Chaperone</keyword>
<dbReference type="PANTHER" id="PTHR47637">
    <property type="entry name" value="CHAPERONE SURA"/>
    <property type="match status" value="1"/>
</dbReference>
<organism evidence="11 12">
    <name type="scientific">Aliiroseovarius salicola</name>
    <dbReference type="NCBI Taxonomy" id="3009082"/>
    <lineage>
        <taxon>Bacteria</taxon>
        <taxon>Pseudomonadati</taxon>
        <taxon>Pseudomonadota</taxon>
        <taxon>Alphaproteobacteria</taxon>
        <taxon>Rhodobacterales</taxon>
        <taxon>Paracoccaceae</taxon>
        <taxon>Aliiroseovarius</taxon>
    </lineage>
</organism>
<dbReference type="EMBL" id="JAQIIO010000004">
    <property type="protein sequence ID" value="MDA5094482.1"/>
    <property type="molecule type" value="Genomic_DNA"/>
</dbReference>
<dbReference type="Pfam" id="PF00639">
    <property type="entry name" value="Rotamase"/>
    <property type="match status" value="1"/>
</dbReference>
<dbReference type="SUPFAM" id="SSF54534">
    <property type="entry name" value="FKBP-like"/>
    <property type="match status" value="1"/>
</dbReference>
<proteinExistence type="predicted"/>
<name>A0ABT4W1U9_9RHOB</name>
<feature type="domain" description="PpiC" evidence="10">
    <location>
        <begin position="192"/>
        <end position="289"/>
    </location>
</feature>
<dbReference type="Proteomes" id="UP001528040">
    <property type="component" value="Unassembled WGS sequence"/>
</dbReference>
<evidence type="ECO:0000256" key="7">
    <source>
        <dbReference type="ARBA" id="ARBA00030642"/>
    </source>
</evidence>
<accession>A0ABT4W1U9</accession>
<keyword evidence="12" id="KW-1185">Reference proteome</keyword>
<comment type="caution">
    <text evidence="11">The sequence shown here is derived from an EMBL/GenBank/DDBJ whole genome shotgun (WGS) entry which is preliminary data.</text>
</comment>
<keyword evidence="3" id="KW-0574">Periplasm</keyword>
<dbReference type="InterPro" id="IPR027304">
    <property type="entry name" value="Trigger_fact/SurA_dom_sf"/>
</dbReference>
<dbReference type="Gene3D" id="3.10.50.40">
    <property type="match status" value="1"/>
</dbReference>
<evidence type="ECO:0000259" key="10">
    <source>
        <dbReference type="PROSITE" id="PS50198"/>
    </source>
</evidence>
<dbReference type="PROSITE" id="PS50198">
    <property type="entry name" value="PPIC_PPIASE_2"/>
    <property type="match status" value="1"/>
</dbReference>
<protein>
    <recommendedName>
        <fullName evidence="1">Parvulin-like PPIase</fullName>
    </recommendedName>
    <alternativeName>
        <fullName evidence="7">Peptidyl-prolyl cis-trans isomerase plp</fullName>
    </alternativeName>
    <alternativeName>
        <fullName evidence="8">Rotamase plp</fullName>
    </alternativeName>
</protein>
<evidence type="ECO:0000313" key="11">
    <source>
        <dbReference type="EMBL" id="MDA5094482.1"/>
    </source>
</evidence>
<keyword evidence="2" id="KW-0732">Signal</keyword>
<evidence type="ECO:0000256" key="6">
    <source>
        <dbReference type="ARBA" id="ARBA00023235"/>
    </source>
</evidence>
<evidence type="ECO:0000256" key="4">
    <source>
        <dbReference type="ARBA" id="ARBA00023110"/>
    </source>
</evidence>
<keyword evidence="4 9" id="KW-0697">Rotamase</keyword>
<dbReference type="InterPro" id="IPR046357">
    <property type="entry name" value="PPIase_dom_sf"/>
</dbReference>
<evidence type="ECO:0000256" key="1">
    <source>
        <dbReference type="ARBA" id="ARBA00018370"/>
    </source>
</evidence>
<evidence type="ECO:0000256" key="5">
    <source>
        <dbReference type="ARBA" id="ARBA00023186"/>
    </source>
</evidence>
<dbReference type="InterPro" id="IPR000297">
    <property type="entry name" value="PPIase_PpiC"/>
</dbReference>
<dbReference type="PANTHER" id="PTHR47637:SF1">
    <property type="entry name" value="CHAPERONE SURA"/>
    <property type="match status" value="1"/>
</dbReference>
<dbReference type="SUPFAM" id="SSF109998">
    <property type="entry name" value="Triger factor/SurA peptide-binding domain-like"/>
    <property type="match status" value="1"/>
</dbReference>